<evidence type="ECO:0000256" key="1">
    <source>
        <dbReference type="ARBA" id="ARBA00001974"/>
    </source>
</evidence>
<dbReference type="InterPro" id="IPR046373">
    <property type="entry name" value="Acyl-CoA_Oxase/DH_mid-dom_sf"/>
</dbReference>
<dbReference type="FunFam" id="1.20.140.10:FF:000010">
    <property type="entry name" value="Acyl-coenzyme A oxidase"/>
    <property type="match status" value="1"/>
</dbReference>
<dbReference type="KEGG" id="ppyr:116177286"/>
<evidence type="ECO:0000256" key="9">
    <source>
        <dbReference type="ARBA" id="ARBA00023140"/>
    </source>
</evidence>
<evidence type="ECO:0000256" key="7">
    <source>
        <dbReference type="ARBA" id="ARBA00023002"/>
    </source>
</evidence>
<feature type="domain" description="Acyl-CoA oxidase C-alpha1" evidence="15">
    <location>
        <begin position="301"/>
        <end position="465"/>
    </location>
</feature>
<dbReference type="InterPro" id="IPR012258">
    <property type="entry name" value="Acyl-CoA_oxidase"/>
</dbReference>
<dbReference type="PIRSF" id="PIRSF000168">
    <property type="entry name" value="Acyl-CoA_oxidase"/>
    <property type="match status" value="1"/>
</dbReference>
<dbReference type="FunFam" id="1.20.140.10:FF:000007">
    <property type="entry name" value="Acyl-coenzyme A oxidase"/>
    <property type="match status" value="1"/>
</dbReference>
<evidence type="ECO:0000256" key="5">
    <source>
        <dbReference type="ARBA" id="ARBA00022827"/>
    </source>
</evidence>
<keyword evidence="7" id="KW-0560">Oxidoreductase</keyword>
<evidence type="ECO:0000256" key="11">
    <source>
        <dbReference type="PIRSR" id="PIRSR000168-1"/>
    </source>
</evidence>
<dbReference type="Gene3D" id="2.40.110.10">
    <property type="entry name" value="Butyryl-CoA Dehydrogenase, subunit A, domain 2"/>
    <property type="match status" value="1"/>
</dbReference>
<comment type="similarity">
    <text evidence="3 10">Belongs to the acyl-CoA oxidase family.</text>
</comment>
<dbReference type="InterPro" id="IPR055060">
    <property type="entry name" value="ACOX_C_alpha1"/>
</dbReference>
<evidence type="ECO:0000256" key="10">
    <source>
        <dbReference type="PIRNR" id="PIRNR000168"/>
    </source>
</evidence>
<proteinExistence type="inferred from homology"/>
<keyword evidence="8" id="KW-0443">Lipid metabolism</keyword>
<dbReference type="GO" id="GO:0005504">
    <property type="term" value="F:fatty acid binding"/>
    <property type="evidence" value="ECO:0007669"/>
    <property type="project" value="TreeGrafter"/>
</dbReference>
<dbReference type="InterPro" id="IPR002655">
    <property type="entry name" value="Acyl-CoA_oxidase_C"/>
</dbReference>
<keyword evidence="5 10" id="KW-0274">FAD</keyword>
<evidence type="ECO:0000256" key="3">
    <source>
        <dbReference type="ARBA" id="ARBA00006288"/>
    </source>
</evidence>
<dbReference type="GO" id="GO:0071949">
    <property type="term" value="F:FAD binding"/>
    <property type="evidence" value="ECO:0007669"/>
    <property type="project" value="InterPro"/>
</dbReference>
<dbReference type="GO" id="GO:0033540">
    <property type="term" value="P:fatty acid beta-oxidation using acyl-CoA oxidase"/>
    <property type="evidence" value="ECO:0007669"/>
    <property type="project" value="TreeGrafter"/>
</dbReference>
<evidence type="ECO:0000256" key="4">
    <source>
        <dbReference type="ARBA" id="ARBA00022630"/>
    </source>
</evidence>
<keyword evidence="9" id="KW-0576">Peroxisome</keyword>
<feature type="domain" description="Acyl-CoA oxidase/dehydrogenase middle" evidence="14">
    <location>
        <begin position="154"/>
        <end position="261"/>
    </location>
</feature>
<dbReference type="InterPro" id="IPR006091">
    <property type="entry name" value="Acyl-CoA_Oxase/DH_mid-dom"/>
</dbReference>
<evidence type="ECO:0000313" key="16">
    <source>
        <dbReference type="EMBL" id="JAV80960.1"/>
    </source>
</evidence>
<reference evidence="16" key="1">
    <citation type="journal article" date="2016" name="Sci. Rep.">
        <title>Molecular characterization of firefly nuptial gifts: a multi-omics approach sheds light on postcopulatory sexual selection.</title>
        <authorList>
            <person name="Al-Wathiqui N."/>
            <person name="Fallon T.R."/>
            <person name="South A."/>
            <person name="Weng J.K."/>
            <person name="Lewis S.M."/>
        </authorList>
    </citation>
    <scope>NUCLEOTIDE SEQUENCE</scope>
</reference>
<dbReference type="GO" id="GO:0005777">
    <property type="term" value="C:peroxisome"/>
    <property type="evidence" value="ECO:0007669"/>
    <property type="project" value="UniProtKB-SubCell"/>
</dbReference>
<feature type="active site" description="Proton acceptor" evidence="11">
    <location>
        <position position="450"/>
    </location>
</feature>
<name>A0A1Y1M8R3_PHOPY</name>
<evidence type="ECO:0000256" key="12">
    <source>
        <dbReference type="PIRSR" id="PIRSR000168-2"/>
    </source>
</evidence>
<dbReference type="FunFam" id="2.40.110.10:FF:000005">
    <property type="entry name" value="Acyl-coenzyme A oxidase"/>
    <property type="match status" value="1"/>
</dbReference>
<dbReference type="PANTHER" id="PTHR10909:SF223">
    <property type="entry name" value="ACYL-COENZYME A OXIDASE"/>
    <property type="match status" value="1"/>
</dbReference>
<dbReference type="Pfam" id="PF02770">
    <property type="entry name" value="Acyl-CoA_dh_M"/>
    <property type="match status" value="1"/>
</dbReference>
<dbReference type="PANTHER" id="PTHR10909">
    <property type="entry name" value="ELECTRON TRANSPORT OXIDOREDUCTASE"/>
    <property type="match status" value="1"/>
</dbReference>
<dbReference type="RefSeq" id="XP_031352079.1">
    <property type="nucleotide sequence ID" value="XM_031496219.1"/>
</dbReference>
<dbReference type="Pfam" id="PF22924">
    <property type="entry name" value="ACOX_C_alpha1"/>
    <property type="match status" value="1"/>
</dbReference>
<accession>A0A1Y1M8R3</accession>
<dbReference type="SUPFAM" id="SSF47203">
    <property type="entry name" value="Acyl-CoA dehydrogenase C-terminal domain-like"/>
    <property type="match status" value="2"/>
</dbReference>
<feature type="domain" description="Acyl-CoA oxidase C-terminal" evidence="13">
    <location>
        <begin position="512"/>
        <end position="667"/>
    </location>
</feature>
<feature type="binding site" evidence="12">
    <location>
        <position position="158"/>
    </location>
    <ligand>
        <name>FAD</name>
        <dbReference type="ChEBI" id="CHEBI:57692"/>
    </ligand>
</feature>
<dbReference type="InterPro" id="IPR009100">
    <property type="entry name" value="AcylCoA_DH/oxidase_NM_dom_sf"/>
</dbReference>
<dbReference type="Pfam" id="PF01756">
    <property type="entry name" value="ACOX"/>
    <property type="match status" value="1"/>
</dbReference>
<sequence length="682" mass="76367">MDLSQDSFIQDFPPGDLDFYRKQATFNWKKLKLVFEDPQRIKTKNFLWSLFEKESAFKQNNGEPSIEEQKQIVIRQLLAVRSYNVLPADIHSTPLKQWLRVFMTIGQALVVVSPDAAVKLIVDVVLAHMSIILLGNDRQKKIGQLAWESMRHAAFMLTEVAHGSDTRNMQTTATYNEESQEFILDTPNFQAAKCWSGNLGMSCTIGIVFAQLYVKGSCYGLHAFLVPIRHPGTYEVYSGITIKDMGLKLGLNGVDNAIILFHKYKIPRSNLLNKFANVTADGRYITQLSSPGKVFGSTIGNLSTGRVSVVQESSEYLICAVVIAVRYAAVRKQFGANKDEELAIIEHQLHQWRLFPHLAAAAVLKVFATSIADDYINMLIQQTTEKDSVFSTSAYKTEMHVILSAAKPLTTWSCQDAIQQCREACGGHAFLNASRFGVLRNSNDARVTYEGDNNILLQQTSRWLLKLWDGLKQGVPISTPLGTCNFLNNHSAIRNKKCTASTSDDVKSFTFLQESFEWLITYLLQETSEKLLTGFESSGCLFTAFNNIQVYKANVLSMVYIEYVVLSRYWSIIHNDCVDISVRRVSITIGLLYGLSCLDKHLIYLYEGGFTQPSLSKLVKDAILDICSILKCDAVAVADALSFPDSVLNSVLAKSDGKLYENLRNELFRGDTCVPEILASKL</sequence>
<dbReference type="GO" id="GO:0055088">
    <property type="term" value="P:lipid homeostasis"/>
    <property type="evidence" value="ECO:0007669"/>
    <property type="project" value="TreeGrafter"/>
</dbReference>
<comment type="cofactor">
    <cofactor evidence="1">
        <name>FAD</name>
        <dbReference type="ChEBI" id="CHEBI:57692"/>
    </cofactor>
</comment>
<protein>
    <recommendedName>
        <fullName evidence="10">Acyl-coenzyme A oxidase</fullName>
    </recommendedName>
</protein>
<evidence type="ECO:0000259" key="14">
    <source>
        <dbReference type="Pfam" id="PF02770"/>
    </source>
</evidence>
<evidence type="ECO:0000256" key="2">
    <source>
        <dbReference type="ARBA" id="ARBA00004275"/>
    </source>
</evidence>
<dbReference type="RefSeq" id="XP_031352080.1">
    <property type="nucleotide sequence ID" value="XM_031496220.1"/>
</dbReference>
<dbReference type="InterPro" id="IPR036250">
    <property type="entry name" value="AcylCo_DH-like_C"/>
</dbReference>
<dbReference type="RefSeq" id="XP_031352081.1">
    <property type="nucleotide sequence ID" value="XM_031496221.1"/>
</dbReference>
<dbReference type="EMBL" id="GEZM01040051">
    <property type="protein sequence ID" value="JAV80960.1"/>
    <property type="molecule type" value="Transcribed_RNA"/>
</dbReference>
<dbReference type="GO" id="GO:0016402">
    <property type="term" value="F:pristanoyl-CoA oxidase activity"/>
    <property type="evidence" value="ECO:0007669"/>
    <property type="project" value="TreeGrafter"/>
</dbReference>
<dbReference type="SUPFAM" id="SSF56645">
    <property type="entry name" value="Acyl-CoA dehydrogenase NM domain-like"/>
    <property type="match status" value="1"/>
</dbReference>
<dbReference type="OrthoDB" id="538336at2759"/>
<evidence type="ECO:0000256" key="6">
    <source>
        <dbReference type="ARBA" id="ARBA00022832"/>
    </source>
</evidence>
<comment type="subcellular location">
    <subcellularLocation>
        <location evidence="2">Peroxisome</location>
    </subcellularLocation>
</comment>
<dbReference type="Gene3D" id="1.20.140.10">
    <property type="entry name" value="Butyryl-CoA Dehydrogenase, subunit A, domain 3"/>
    <property type="match status" value="2"/>
</dbReference>
<evidence type="ECO:0000256" key="8">
    <source>
        <dbReference type="ARBA" id="ARBA00023098"/>
    </source>
</evidence>
<keyword evidence="6" id="KW-0276">Fatty acid metabolism</keyword>
<organism evidence="16">
    <name type="scientific">Photinus pyralis</name>
    <name type="common">Common eastern firefly</name>
    <name type="synonym">Lampyris pyralis</name>
    <dbReference type="NCBI Taxonomy" id="7054"/>
    <lineage>
        <taxon>Eukaryota</taxon>
        <taxon>Metazoa</taxon>
        <taxon>Ecdysozoa</taxon>
        <taxon>Arthropoda</taxon>
        <taxon>Hexapoda</taxon>
        <taxon>Insecta</taxon>
        <taxon>Pterygota</taxon>
        <taxon>Neoptera</taxon>
        <taxon>Endopterygota</taxon>
        <taxon>Coleoptera</taxon>
        <taxon>Polyphaga</taxon>
        <taxon>Elateriformia</taxon>
        <taxon>Elateroidea</taxon>
        <taxon>Lampyridae</taxon>
        <taxon>Lampyrinae</taxon>
        <taxon>Photinus</taxon>
    </lineage>
</organism>
<dbReference type="GeneID" id="116177286"/>
<evidence type="ECO:0000259" key="13">
    <source>
        <dbReference type="Pfam" id="PF01756"/>
    </source>
</evidence>
<dbReference type="AlphaFoldDB" id="A0A1Y1M8R3"/>
<evidence type="ECO:0000259" key="15">
    <source>
        <dbReference type="Pfam" id="PF22924"/>
    </source>
</evidence>
<keyword evidence="4 10" id="KW-0285">Flavoprotein</keyword>
<feature type="binding site" evidence="12">
    <location>
        <position position="197"/>
    </location>
    <ligand>
        <name>FAD</name>
        <dbReference type="ChEBI" id="CHEBI:57692"/>
    </ligand>
</feature>